<evidence type="ECO:0000256" key="1">
    <source>
        <dbReference type="SAM" id="Phobius"/>
    </source>
</evidence>
<organism evidence="2 3">
    <name type="scientific">Acaulospora morrowiae</name>
    <dbReference type="NCBI Taxonomy" id="94023"/>
    <lineage>
        <taxon>Eukaryota</taxon>
        <taxon>Fungi</taxon>
        <taxon>Fungi incertae sedis</taxon>
        <taxon>Mucoromycota</taxon>
        <taxon>Glomeromycotina</taxon>
        <taxon>Glomeromycetes</taxon>
        <taxon>Diversisporales</taxon>
        <taxon>Acaulosporaceae</taxon>
        <taxon>Acaulospora</taxon>
    </lineage>
</organism>
<dbReference type="EMBL" id="CAJVPV010012425">
    <property type="protein sequence ID" value="CAG8669817.1"/>
    <property type="molecule type" value="Genomic_DNA"/>
</dbReference>
<accession>A0A9N9E9V2</accession>
<protein>
    <submittedName>
        <fullName evidence="2">5530_t:CDS:1</fullName>
    </submittedName>
</protein>
<keyword evidence="1" id="KW-0472">Membrane</keyword>
<keyword evidence="1" id="KW-1133">Transmembrane helix</keyword>
<gene>
    <name evidence="2" type="ORF">AMORRO_LOCUS10769</name>
</gene>
<reference evidence="2" key="1">
    <citation type="submission" date="2021-06" db="EMBL/GenBank/DDBJ databases">
        <authorList>
            <person name="Kallberg Y."/>
            <person name="Tangrot J."/>
            <person name="Rosling A."/>
        </authorList>
    </citation>
    <scope>NUCLEOTIDE SEQUENCE</scope>
    <source>
        <strain evidence="2">CL551</strain>
    </source>
</reference>
<comment type="caution">
    <text evidence="2">The sequence shown here is derived from an EMBL/GenBank/DDBJ whole genome shotgun (WGS) entry which is preliminary data.</text>
</comment>
<sequence length="77" mass="8883">MGQLQDDLTELKNCYNEGLITSEEYTMARRKRLDIDIDDKAWWEKLLKRVTSLGHTAVIVLITSIVGLYESRGLIKN</sequence>
<dbReference type="AlphaFoldDB" id="A0A9N9E9V2"/>
<keyword evidence="3" id="KW-1185">Reference proteome</keyword>
<proteinExistence type="predicted"/>
<name>A0A9N9E9V2_9GLOM</name>
<evidence type="ECO:0000313" key="3">
    <source>
        <dbReference type="Proteomes" id="UP000789342"/>
    </source>
</evidence>
<evidence type="ECO:0000313" key="2">
    <source>
        <dbReference type="EMBL" id="CAG8669817.1"/>
    </source>
</evidence>
<dbReference type="Proteomes" id="UP000789342">
    <property type="component" value="Unassembled WGS sequence"/>
</dbReference>
<feature type="transmembrane region" description="Helical" evidence="1">
    <location>
        <begin position="52"/>
        <end position="69"/>
    </location>
</feature>
<dbReference type="OrthoDB" id="2361654at2759"/>
<keyword evidence="1" id="KW-0812">Transmembrane</keyword>